<dbReference type="AlphaFoldDB" id="A0AAE1H300"/>
<name>A0AAE1H300_9NEOP</name>
<reference evidence="1" key="2">
    <citation type="journal article" date="2023" name="BMC Genomics">
        <title>Pest status, molecular evolution, and epigenetic factors derived from the genome assembly of Frankliniella fusca, a thysanopteran phytovirus vector.</title>
        <authorList>
            <person name="Catto M.A."/>
            <person name="Labadie P.E."/>
            <person name="Jacobson A.L."/>
            <person name="Kennedy G.G."/>
            <person name="Srinivasan R."/>
            <person name="Hunt B.G."/>
        </authorList>
    </citation>
    <scope>NUCLEOTIDE SEQUENCE</scope>
    <source>
        <strain evidence="1">PL_HMW_Pooled</strain>
    </source>
</reference>
<evidence type="ECO:0000313" key="1">
    <source>
        <dbReference type="EMBL" id="KAK3912675.1"/>
    </source>
</evidence>
<organism evidence="1 2">
    <name type="scientific">Frankliniella fusca</name>
    <dbReference type="NCBI Taxonomy" id="407009"/>
    <lineage>
        <taxon>Eukaryota</taxon>
        <taxon>Metazoa</taxon>
        <taxon>Ecdysozoa</taxon>
        <taxon>Arthropoda</taxon>
        <taxon>Hexapoda</taxon>
        <taxon>Insecta</taxon>
        <taxon>Pterygota</taxon>
        <taxon>Neoptera</taxon>
        <taxon>Paraneoptera</taxon>
        <taxon>Thysanoptera</taxon>
        <taxon>Terebrantia</taxon>
        <taxon>Thripoidea</taxon>
        <taxon>Thripidae</taxon>
        <taxon>Frankliniella</taxon>
    </lineage>
</organism>
<accession>A0AAE1H300</accession>
<dbReference type="EMBL" id="JAHWGI010000297">
    <property type="protein sequence ID" value="KAK3912675.1"/>
    <property type="molecule type" value="Genomic_DNA"/>
</dbReference>
<protein>
    <submittedName>
        <fullName evidence="1">Citrate synthase-like protein</fullName>
    </submittedName>
</protein>
<gene>
    <name evidence="1" type="ORF">KUF71_022263</name>
</gene>
<sequence length="250" mass="28624">MSPLQTKRHQQRKEIEAALLQEVLILQDKFKFLTEEQLRCRACQNLGIPSLFSEHGGMRIQWSRIRDTFKLKSRRGQLHSLQYGVKPMDESVISPYEGPRKFFKFILPRQPMDQCCQILHRVPCNSQSNSNIEWTSNSQSVNRISSGQMFGHDQTSTVSDEESVLDEMFTSATTTKKHSKYLWIDTSFGGSDDETCFLKETDKLFSKDPIMENNIMSPFTNTINTSWSSISGDMSMDDISDASTLARKGK</sequence>
<proteinExistence type="predicted"/>
<evidence type="ECO:0000313" key="2">
    <source>
        <dbReference type="Proteomes" id="UP001219518"/>
    </source>
</evidence>
<dbReference type="Proteomes" id="UP001219518">
    <property type="component" value="Unassembled WGS sequence"/>
</dbReference>
<keyword evidence="2" id="KW-1185">Reference proteome</keyword>
<comment type="caution">
    <text evidence="1">The sequence shown here is derived from an EMBL/GenBank/DDBJ whole genome shotgun (WGS) entry which is preliminary data.</text>
</comment>
<reference evidence="1" key="1">
    <citation type="submission" date="2021-07" db="EMBL/GenBank/DDBJ databases">
        <authorList>
            <person name="Catto M.A."/>
            <person name="Jacobson A."/>
            <person name="Kennedy G."/>
            <person name="Labadie P."/>
            <person name="Hunt B.G."/>
            <person name="Srinivasan R."/>
        </authorList>
    </citation>
    <scope>NUCLEOTIDE SEQUENCE</scope>
    <source>
        <strain evidence="1">PL_HMW_Pooled</strain>
        <tissue evidence="1">Head</tissue>
    </source>
</reference>